<reference evidence="1 2" key="1">
    <citation type="journal article" date="2023" name="IMA Fungus">
        <title>Comparative genomic study of the Penicillium genus elucidates a diverse pangenome and 15 lateral gene transfer events.</title>
        <authorList>
            <person name="Petersen C."/>
            <person name="Sorensen T."/>
            <person name="Nielsen M.R."/>
            <person name="Sondergaard T.E."/>
            <person name="Sorensen J.L."/>
            <person name="Fitzpatrick D.A."/>
            <person name="Frisvad J.C."/>
            <person name="Nielsen K.L."/>
        </authorList>
    </citation>
    <scope>NUCLEOTIDE SEQUENCE [LARGE SCALE GENOMIC DNA]</scope>
    <source>
        <strain evidence="1 2">IBT 35679</strain>
    </source>
</reference>
<dbReference type="Proteomes" id="UP001220324">
    <property type="component" value="Unassembled WGS sequence"/>
</dbReference>
<organism evidence="1 2">
    <name type="scientific">Penicillium frequentans</name>
    <dbReference type="NCBI Taxonomy" id="3151616"/>
    <lineage>
        <taxon>Eukaryota</taxon>
        <taxon>Fungi</taxon>
        <taxon>Dikarya</taxon>
        <taxon>Ascomycota</taxon>
        <taxon>Pezizomycotina</taxon>
        <taxon>Eurotiomycetes</taxon>
        <taxon>Eurotiomycetidae</taxon>
        <taxon>Eurotiales</taxon>
        <taxon>Aspergillaceae</taxon>
        <taxon>Penicillium</taxon>
    </lineage>
</organism>
<dbReference type="EMBL" id="JAQIZZ010000008">
    <property type="protein sequence ID" value="KAJ5524474.1"/>
    <property type="molecule type" value="Genomic_DNA"/>
</dbReference>
<protein>
    <submittedName>
        <fullName evidence="1">Uncharacterized protein</fullName>
    </submittedName>
</protein>
<dbReference type="AlphaFoldDB" id="A0AAD6CLQ0"/>
<evidence type="ECO:0000313" key="2">
    <source>
        <dbReference type="Proteomes" id="UP001220324"/>
    </source>
</evidence>
<gene>
    <name evidence="1" type="ORF">N7494_011124</name>
</gene>
<comment type="caution">
    <text evidence="1">The sequence shown here is derived from an EMBL/GenBank/DDBJ whole genome shotgun (WGS) entry which is preliminary data.</text>
</comment>
<name>A0AAD6CLQ0_9EURO</name>
<sequence length="284" mass="32066">MAGSLGEQSVSCAAHCTPSNPSEPKCSELFRITRPESWAIDTGNFCLPFSIKPKLSFQIEQRSSWNQGSIFPLFNIWRPGFFGSSLPQLGPDPVKLNRKNDLIVTAYEDDTIDFKDCDTDTIPFSTEGLIAGIDVDPPPFFACKVCCCHRGRVFLPNGERWKWIEIDCEHYQFQRDDDARNTHVPLRTLIWQFDCHTIPSRSRGLPTDLPFAVDKYTRVCRINKSGVDWEADPSESPVAVMNRDGFVFLDGMGSKMAEIQNEDNRSLILMSGLAIAQYEGWLAE</sequence>
<evidence type="ECO:0000313" key="1">
    <source>
        <dbReference type="EMBL" id="KAJ5524474.1"/>
    </source>
</evidence>
<proteinExistence type="predicted"/>
<keyword evidence="2" id="KW-1185">Reference proteome</keyword>
<accession>A0AAD6CLQ0</accession>